<evidence type="ECO:0000256" key="3">
    <source>
        <dbReference type="ARBA" id="ARBA00022448"/>
    </source>
</evidence>
<dbReference type="InterPro" id="IPR001873">
    <property type="entry name" value="ENaC"/>
</dbReference>
<dbReference type="InParanoid" id="A0A7F5RLP2"/>
<name>A0A7F5RLP2_AGRPL</name>
<evidence type="ECO:0000256" key="11">
    <source>
        <dbReference type="ARBA" id="ARBA00023303"/>
    </source>
</evidence>
<protein>
    <submittedName>
        <fullName evidence="14">Sodium channel protein Nach-like</fullName>
    </submittedName>
</protein>
<evidence type="ECO:0000256" key="6">
    <source>
        <dbReference type="ARBA" id="ARBA00022989"/>
    </source>
</evidence>
<evidence type="ECO:0000256" key="5">
    <source>
        <dbReference type="ARBA" id="ARBA00022692"/>
    </source>
</evidence>
<accession>A0A7F5RLP2</accession>
<keyword evidence="3 12" id="KW-0813">Transport</keyword>
<dbReference type="PANTHER" id="PTHR11690:SF237">
    <property type="entry name" value="PICKPOCKET 16-RELATED"/>
    <property type="match status" value="1"/>
</dbReference>
<dbReference type="PANTHER" id="PTHR11690">
    <property type="entry name" value="AMILORIDE-SENSITIVE SODIUM CHANNEL-RELATED"/>
    <property type="match status" value="1"/>
</dbReference>
<evidence type="ECO:0000256" key="7">
    <source>
        <dbReference type="ARBA" id="ARBA00023053"/>
    </source>
</evidence>
<evidence type="ECO:0000256" key="8">
    <source>
        <dbReference type="ARBA" id="ARBA00023065"/>
    </source>
</evidence>
<sequence>MNLSSLINLDDVVEMVNYSGVYKTLDRFGYNMDTLMKQLAPPCDKMFKKCYWKTKEVPCLNLFKVVRTTYGYCCGFNQKGFQDEEGDTTVSSKVHEYAMGAGPAFGLRLILDAEEEEYLSPLKSVIGFCVAVLPSHFFPQMESYGNTLLQADEMTMYLKPTVISSTPEVKRLNYKTRDCFREREV</sequence>
<comment type="similarity">
    <text evidence="2 12">Belongs to the amiloride-sensitive sodium channel (TC 1.A.6) family.</text>
</comment>
<keyword evidence="6" id="KW-1133">Transmembrane helix</keyword>
<evidence type="ECO:0000256" key="2">
    <source>
        <dbReference type="ARBA" id="ARBA00007193"/>
    </source>
</evidence>
<evidence type="ECO:0000256" key="4">
    <source>
        <dbReference type="ARBA" id="ARBA00022461"/>
    </source>
</evidence>
<proteinExistence type="inferred from homology"/>
<dbReference type="GO" id="GO:0015280">
    <property type="term" value="F:ligand-gated sodium channel activity"/>
    <property type="evidence" value="ECO:0007669"/>
    <property type="project" value="TreeGrafter"/>
</dbReference>
<keyword evidence="11 12" id="KW-0407">Ion channel</keyword>
<keyword evidence="8 12" id="KW-0406">Ion transport</keyword>
<keyword evidence="10 12" id="KW-0739">Sodium transport</keyword>
<comment type="subcellular location">
    <subcellularLocation>
        <location evidence="1">Membrane</location>
        <topology evidence="1">Multi-pass membrane protein</topology>
    </subcellularLocation>
</comment>
<dbReference type="RefSeq" id="XP_025836933.1">
    <property type="nucleotide sequence ID" value="XM_025981148.1"/>
</dbReference>
<organism evidence="13 14">
    <name type="scientific">Agrilus planipennis</name>
    <name type="common">Emerald ash borer</name>
    <name type="synonym">Agrilus marcopoli</name>
    <dbReference type="NCBI Taxonomy" id="224129"/>
    <lineage>
        <taxon>Eukaryota</taxon>
        <taxon>Metazoa</taxon>
        <taxon>Ecdysozoa</taxon>
        <taxon>Arthropoda</taxon>
        <taxon>Hexapoda</taxon>
        <taxon>Insecta</taxon>
        <taxon>Pterygota</taxon>
        <taxon>Neoptera</taxon>
        <taxon>Endopterygota</taxon>
        <taxon>Coleoptera</taxon>
        <taxon>Polyphaga</taxon>
        <taxon>Elateriformia</taxon>
        <taxon>Buprestoidea</taxon>
        <taxon>Buprestidae</taxon>
        <taxon>Agrilinae</taxon>
        <taxon>Agrilus</taxon>
    </lineage>
</organism>
<keyword evidence="9" id="KW-0472">Membrane</keyword>
<keyword evidence="7" id="KW-0915">Sodium</keyword>
<evidence type="ECO:0000256" key="1">
    <source>
        <dbReference type="ARBA" id="ARBA00004141"/>
    </source>
</evidence>
<dbReference type="Pfam" id="PF00858">
    <property type="entry name" value="ASC"/>
    <property type="match status" value="1"/>
</dbReference>
<keyword evidence="4 12" id="KW-0894">Sodium channel</keyword>
<evidence type="ECO:0000256" key="10">
    <source>
        <dbReference type="ARBA" id="ARBA00023201"/>
    </source>
</evidence>
<evidence type="ECO:0000313" key="14">
    <source>
        <dbReference type="RefSeq" id="XP_025836933.1"/>
    </source>
</evidence>
<dbReference type="GeneID" id="108732908"/>
<dbReference type="AlphaFoldDB" id="A0A7F5RLP2"/>
<dbReference type="KEGG" id="apln:108732908"/>
<reference evidence="14" key="1">
    <citation type="submission" date="2025-08" db="UniProtKB">
        <authorList>
            <consortium name="RefSeq"/>
        </authorList>
    </citation>
    <scope>IDENTIFICATION</scope>
    <source>
        <tissue evidence="14">Entire body</tissue>
    </source>
</reference>
<evidence type="ECO:0000256" key="12">
    <source>
        <dbReference type="RuleBase" id="RU000679"/>
    </source>
</evidence>
<dbReference type="OrthoDB" id="6819496at2759"/>
<keyword evidence="5 12" id="KW-0812">Transmembrane</keyword>
<keyword evidence="13" id="KW-1185">Reference proteome</keyword>
<evidence type="ECO:0000313" key="13">
    <source>
        <dbReference type="Proteomes" id="UP000192223"/>
    </source>
</evidence>
<dbReference type="Proteomes" id="UP000192223">
    <property type="component" value="Unplaced"/>
</dbReference>
<evidence type="ECO:0000256" key="9">
    <source>
        <dbReference type="ARBA" id="ARBA00023136"/>
    </source>
</evidence>
<gene>
    <name evidence="14" type="primary">LOC108732908</name>
</gene>
<dbReference type="GO" id="GO:0005886">
    <property type="term" value="C:plasma membrane"/>
    <property type="evidence" value="ECO:0007669"/>
    <property type="project" value="TreeGrafter"/>
</dbReference>
<dbReference type="Gene3D" id="2.60.470.10">
    <property type="entry name" value="Acid-sensing ion channels like domains"/>
    <property type="match status" value="1"/>
</dbReference>